<organism evidence="1 2">
    <name type="scientific">Companilactobacillus farciminis</name>
    <dbReference type="NCBI Taxonomy" id="1612"/>
    <lineage>
        <taxon>Bacteria</taxon>
        <taxon>Bacillati</taxon>
        <taxon>Bacillota</taxon>
        <taxon>Bacilli</taxon>
        <taxon>Lactobacillales</taxon>
        <taxon>Lactobacillaceae</taxon>
        <taxon>Companilactobacillus</taxon>
    </lineage>
</organism>
<proteinExistence type="predicted"/>
<dbReference type="RefSeq" id="WP_010019150.1">
    <property type="nucleotide sequence ID" value="NZ_PUFN01000004.1"/>
</dbReference>
<evidence type="ECO:0000313" key="2">
    <source>
        <dbReference type="Proteomes" id="UP000295257"/>
    </source>
</evidence>
<dbReference type="OrthoDB" id="47969at2"/>
<evidence type="ECO:0008006" key="3">
    <source>
        <dbReference type="Google" id="ProtNLM"/>
    </source>
</evidence>
<dbReference type="AlphaFoldDB" id="A0A4R5NJ81"/>
<dbReference type="Pfam" id="PF03864">
    <property type="entry name" value="Phage_cap_E"/>
    <property type="match status" value="1"/>
</dbReference>
<dbReference type="Proteomes" id="UP000295257">
    <property type="component" value="Unassembled WGS sequence"/>
</dbReference>
<accession>A0A4R5NJ81</accession>
<comment type="caution">
    <text evidence="1">The sequence shown here is derived from an EMBL/GenBank/DDBJ whole genome shotgun (WGS) entry which is preliminary data.</text>
</comment>
<name>A0A4R5NJ81_9LACO</name>
<dbReference type="Gene3D" id="3.90.1690.10">
    <property type="entry name" value="phage-related protein like domain"/>
    <property type="match status" value="1"/>
</dbReference>
<dbReference type="InterPro" id="IPR005564">
    <property type="entry name" value="Major_capsid_GpE"/>
</dbReference>
<keyword evidence="2" id="KW-1185">Reference proteome</keyword>
<dbReference type="EMBL" id="PUFN01000004">
    <property type="protein sequence ID" value="TDG74627.1"/>
    <property type="molecule type" value="Genomic_DNA"/>
</dbReference>
<evidence type="ECO:0000313" key="1">
    <source>
        <dbReference type="EMBL" id="TDG74627.1"/>
    </source>
</evidence>
<sequence>MPEILDLFNQRDVLSYVNNRQYPTYLGDSLFPSRKVLSLDVEILEDRYTTPVIAPMSSFDSEAQIGSREADRRYAELGYIKRKIQLKEKDLVALRNPRNPQEQQYLTQLVYNDTDHMVEGVQARVELMRMQLLANGVVLPDDADSSWKIDYGLPKEHQVTVTKSWDDPSSDPISDIKAWVNTLDIVPTRALTSRKVLQALEENSSIKALFKSLGVIPSDGSLNQIMQSLGLPVIVTYDRKYRAQSATGSYTKERFFPEDKFVMFDDNTLGETLYGPTPEESRLMSGNSNDMMVGNIFATMYEEGHDPVGTWTKAAATSLPTLASPDELFQAQVLLSGSTKSK</sequence>
<protein>
    <recommendedName>
        <fullName evidence="3">Major capsid protein E</fullName>
    </recommendedName>
</protein>
<dbReference type="InterPro" id="IPR053738">
    <property type="entry name" value="Lambda_capsid_assembly"/>
</dbReference>
<gene>
    <name evidence="1" type="ORF">C5L30_000343</name>
</gene>
<reference evidence="1 2" key="1">
    <citation type="journal article" date="2019" name="Appl. Microbiol. Biotechnol.">
        <title>Uncovering carbohydrate metabolism through a genotype-phenotype association study of 56 lactic acid bacteria genomes.</title>
        <authorList>
            <person name="Buron-Moles G."/>
            <person name="Chailyan A."/>
            <person name="Dolejs I."/>
            <person name="Forster J."/>
            <person name="Miks M.H."/>
        </authorList>
    </citation>
    <scope>NUCLEOTIDE SEQUENCE [LARGE SCALE GENOMIC DNA]</scope>
    <source>
        <strain evidence="1 2">ATCC 29644</strain>
    </source>
</reference>